<accession>A0AAD9NVQ7</accession>
<dbReference type="InterPro" id="IPR006202">
    <property type="entry name" value="Neur_chan_lig-bd"/>
</dbReference>
<dbReference type="EMBL" id="JAODUO010000389">
    <property type="protein sequence ID" value="KAK2181599.1"/>
    <property type="molecule type" value="Genomic_DNA"/>
</dbReference>
<dbReference type="GO" id="GO:0004888">
    <property type="term" value="F:transmembrane signaling receptor activity"/>
    <property type="evidence" value="ECO:0007669"/>
    <property type="project" value="InterPro"/>
</dbReference>
<gene>
    <name evidence="2" type="ORF">NP493_390g02050</name>
</gene>
<dbReference type="GO" id="GO:0005230">
    <property type="term" value="F:extracellular ligand-gated monoatomic ion channel activity"/>
    <property type="evidence" value="ECO:0007669"/>
    <property type="project" value="InterPro"/>
</dbReference>
<proteinExistence type="predicted"/>
<reference evidence="2" key="1">
    <citation type="journal article" date="2023" name="Mol. Biol. Evol.">
        <title>Third-Generation Sequencing Reveals the Adaptive Role of the Epigenome in Three Deep-Sea Polychaetes.</title>
        <authorList>
            <person name="Perez M."/>
            <person name="Aroh O."/>
            <person name="Sun Y."/>
            <person name="Lan Y."/>
            <person name="Juniper S.K."/>
            <person name="Young C.R."/>
            <person name="Angers B."/>
            <person name="Qian P.Y."/>
        </authorList>
    </citation>
    <scope>NUCLEOTIDE SEQUENCE</scope>
    <source>
        <strain evidence="2">R07B-5</strain>
    </source>
</reference>
<keyword evidence="3" id="KW-1185">Reference proteome</keyword>
<feature type="domain" description="Neurotransmitter-gated ion-channel ligand-binding" evidence="1">
    <location>
        <begin position="69"/>
        <end position="145"/>
    </location>
</feature>
<dbReference type="GO" id="GO:0016020">
    <property type="term" value="C:membrane"/>
    <property type="evidence" value="ECO:0007669"/>
    <property type="project" value="InterPro"/>
</dbReference>
<name>A0AAD9NVQ7_RIDPI</name>
<evidence type="ECO:0000313" key="2">
    <source>
        <dbReference type="EMBL" id="KAK2181599.1"/>
    </source>
</evidence>
<dbReference type="Proteomes" id="UP001209878">
    <property type="component" value="Unassembled WGS sequence"/>
</dbReference>
<sequence>MISFYLRQAWNDPRLQFEPVNGSTEIAASYDTVEKIWMPDVFFRNEKRAGFHIVTQPNIMIRIKHTGDDYMVSMYLRQSWIDPRLKFNASENGNLKEIRLSSDSIQDIWVPDIFFRNEKRAAFHEVTVSNRLLRLKSNGALWYVTK</sequence>
<organism evidence="2 3">
    <name type="scientific">Ridgeia piscesae</name>
    <name type="common">Tubeworm</name>
    <dbReference type="NCBI Taxonomy" id="27915"/>
    <lineage>
        <taxon>Eukaryota</taxon>
        <taxon>Metazoa</taxon>
        <taxon>Spiralia</taxon>
        <taxon>Lophotrochozoa</taxon>
        <taxon>Annelida</taxon>
        <taxon>Polychaeta</taxon>
        <taxon>Sedentaria</taxon>
        <taxon>Canalipalpata</taxon>
        <taxon>Sabellida</taxon>
        <taxon>Siboglinidae</taxon>
        <taxon>Ridgeia</taxon>
    </lineage>
</organism>
<protein>
    <recommendedName>
        <fullName evidence="1">Neurotransmitter-gated ion-channel ligand-binding domain-containing protein</fullName>
    </recommendedName>
</protein>
<dbReference type="Gene3D" id="2.70.170.10">
    <property type="entry name" value="Neurotransmitter-gated ion-channel ligand-binding domain"/>
    <property type="match status" value="2"/>
</dbReference>
<evidence type="ECO:0000259" key="1">
    <source>
        <dbReference type="Pfam" id="PF02931"/>
    </source>
</evidence>
<feature type="domain" description="Neurotransmitter-gated ion-channel ligand-binding" evidence="1">
    <location>
        <begin position="2"/>
        <end position="68"/>
    </location>
</feature>
<comment type="caution">
    <text evidence="2">The sequence shown here is derived from an EMBL/GenBank/DDBJ whole genome shotgun (WGS) entry which is preliminary data.</text>
</comment>
<dbReference type="InterPro" id="IPR006201">
    <property type="entry name" value="Neur_channel"/>
</dbReference>
<dbReference type="Pfam" id="PF02931">
    <property type="entry name" value="Neur_chan_LBD"/>
    <property type="match status" value="2"/>
</dbReference>
<evidence type="ECO:0000313" key="3">
    <source>
        <dbReference type="Proteomes" id="UP001209878"/>
    </source>
</evidence>
<dbReference type="AlphaFoldDB" id="A0AAD9NVQ7"/>
<dbReference type="InterPro" id="IPR036734">
    <property type="entry name" value="Neur_chan_lig-bd_sf"/>
</dbReference>
<dbReference type="PANTHER" id="PTHR18945">
    <property type="entry name" value="NEUROTRANSMITTER GATED ION CHANNEL"/>
    <property type="match status" value="1"/>
</dbReference>
<dbReference type="SUPFAM" id="SSF63712">
    <property type="entry name" value="Nicotinic receptor ligand binding domain-like"/>
    <property type="match status" value="2"/>
</dbReference>